<dbReference type="PANTHER" id="PTHR43804">
    <property type="entry name" value="LD18447P"/>
    <property type="match status" value="1"/>
</dbReference>
<comment type="similarity">
    <text evidence="1">Belongs to the prokaryotic/mitochondrial release factor family.</text>
</comment>
<protein>
    <submittedName>
        <fullName evidence="3">Peptide chain release factor H</fullName>
    </submittedName>
</protein>
<sequence>MLLIQLSAGQGPDECCLAVAKALRELQYEAKRHACELQILDCEPASRVETFKSVLLSVDAMNGDEQQLAWLKSWEGSLQWICESPYRHRYHRKNWFIGLSLFRFEENVNDHTIRFEACRASGPGGQHVNKTDSAVRATHLASGISVKVQSERSQFANRKLARLLIHQKLQVRDQEKLLKQKEQLRQQHVELERGRPALVFKGPDFRRV</sequence>
<proteinExistence type="inferred from homology"/>
<evidence type="ECO:0000256" key="1">
    <source>
        <dbReference type="ARBA" id="ARBA00010835"/>
    </source>
</evidence>
<dbReference type="Pfam" id="PF00472">
    <property type="entry name" value="RF-1"/>
    <property type="match status" value="1"/>
</dbReference>
<dbReference type="SUPFAM" id="SSF75620">
    <property type="entry name" value="Release factor"/>
    <property type="match status" value="1"/>
</dbReference>
<dbReference type="Gene3D" id="3.30.70.1660">
    <property type="match status" value="1"/>
</dbReference>
<dbReference type="InterPro" id="IPR045853">
    <property type="entry name" value="Pep_chain_release_fac_I_sf"/>
</dbReference>
<dbReference type="GO" id="GO:0003747">
    <property type="term" value="F:translation release factor activity"/>
    <property type="evidence" value="ECO:0007669"/>
    <property type="project" value="InterPro"/>
</dbReference>
<dbReference type="InterPro" id="IPR050057">
    <property type="entry name" value="Prokaryotic/Mito_RF"/>
</dbReference>
<keyword evidence="4" id="KW-1185">Reference proteome</keyword>
<dbReference type="PROSITE" id="PS00745">
    <property type="entry name" value="RF_PROK_I"/>
    <property type="match status" value="1"/>
</dbReference>
<dbReference type="NCBIfam" id="TIGR03072">
    <property type="entry name" value="release_prfH"/>
    <property type="match status" value="1"/>
</dbReference>
<dbReference type="EMBL" id="JACOFZ010000006">
    <property type="protein sequence ID" value="MBC3882653.1"/>
    <property type="molecule type" value="Genomic_DNA"/>
</dbReference>
<dbReference type="Gene3D" id="3.30.160.20">
    <property type="match status" value="1"/>
</dbReference>
<dbReference type="InterPro" id="IPR017509">
    <property type="entry name" value="PrfH"/>
</dbReference>
<dbReference type="Proteomes" id="UP000627446">
    <property type="component" value="Unassembled WGS sequence"/>
</dbReference>
<dbReference type="PANTHER" id="PTHR43804:SF9">
    <property type="entry name" value="PEPTIDE CHAIN RELEASE FACTOR HOMOLOG-RELATED"/>
    <property type="match status" value="1"/>
</dbReference>
<evidence type="ECO:0000259" key="2">
    <source>
        <dbReference type="PROSITE" id="PS00745"/>
    </source>
</evidence>
<dbReference type="RefSeq" id="WP_186917268.1">
    <property type="nucleotide sequence ID" value="NZ_JACOFZ010000006.1"/>
</dbReference>
<dbReference type="InterPro" id="IPR000352">
    <property type="entry name" value="Pep_chain_release_fac_I"/>
</dbReference>
<dbReference type="AlphaFoldDB" id="A0A923HRJ1"/>
<name>A0A923HRJ1_9BURK</name>
<accession>A0A923HRJ1</accession>
<feature type="domain" description="Prokaryotic-type class I peptide chain release factors" evidence="2">
    <location>
        <begin position="119"/>
        <end position="135"/>
    </location>
</feature>
<evidence type="ECO:0000313" key="4">
    <source>
        <dbReference type="Proteomes" id="UP000627446"/>
    </source>
</evidence>
<gene>
    <name evidence="3" type="ORF">H8K36_14785</name>
</gene>
<comment type="caution">
    <text evidence="3">The sequence shown here is derived from an EMBL/GenBank/DDBJ whole genome shotgun (WGS) entry which is preliminary data.</text>
</comment>
<evidence type="ECO:0000313" key="3">
    <source>
        <dbReference type="EMBL" id="MBC3882653.1"/>
    </source>
</evidence>
<reference evidence="3" key="1">
    <citation type="submission" date="2020-08" db="EMBL/GenBank/DDBJ databases">
        <title>Novel species isolated from subtropical streams in China.</title>
        <authorList>
            <person name="Lu H."/>
        </authorList>
    </citation>
    <scope>NUCLEOTIDE SEQUENCE</scope>
    <source>
        <strain evidence="3">LX22W</strain>
    </source>
</reference>
<organism evidence="3 4">
    <name type="scientific">Undibacterium nitidum</name>
    <dbReference type="NCBI Taxonomy" id="2762298"/>
    <lineage>
        <taxon>Bacteria</taxon>
        <taxon>Pseudomonadati</taxon>
        <taxon>Pseudomonadota</taxon>
        <taxon>Betaproteobacteria</taxon>
        <taxon>Burkholderiales</taxon>
        <taxon>Oxalobacteraceae</taxon>
        <taxon>Undibacterium</taxon>
    </lineage>
</organism>